<sequence length="104" mass="11860">MSMGNIFSILSILALIYVSWGRRKEIKETYKKLTMTQLLSVIISYTVAIFVAVLLIYYGRNWLVSYIPFEPLKFVVSIIIIITVLACCLQVLNKVLKKISNGIL</sequence>
<dbReference type="Proteomes" id="UP000221020">
    <property type="component" value="Unassembled WGS sequence"/>
</dbReference>
<dbReference type="EMBL" id="NVOR01000013">
    <property type="protein sequence ID" value="PED83684.1"/>
    <property type="molecule type" value="Genomic_DNA"/>
</dbReference>
<keyword evidence="1" id="KW-1133">Transmembrane helix</keyword>
<gene>
    <name evidence="2" type="ORF">CON65_05530</name>
</gene>
<dbReference type="AlphaFoldDB" id="A0AA91VES9"/>
<comment type="caution">
    <text evidence="2">The sequence shown here is derived from an EMBL/GenBank/DDBJ whole genome shotgun (WGS) entry which is preliminary data.</text>
</comment>
<feature type="transmembrane region" description="Helical" evidence="1">
    <location>
        <begin position="6"/>
        <end position="23"/>
    </location>
</feature>
<accession>A0AA91VES9</accession>
<feature type="transmembrane region" description="Helical" evidence="1">
    <location>
        <begin position="35"/>
        <end position="59"/>
    </location>
</feature>
<name>A0AA91VES9_9BACI</name>
<dbReference type="RefSeq" id="WP_097898068.1">
    <property type="nucleotide sequence ID" value="NZ_NVOR01000013.1"/>
</dbReference>
<protein>
    <submittedName>
        <fullName evidence="2">Uncharacterized protein</fullName>
    </submittedName>
</protein>
<evidence type="ECO:0000256" key="1">
    <source>
        <dbReference type="SAM" id="Phobius"/>
    </source>
</evidence>
<evidence type="ECO:0000313" key="2">
    <source>
        <dbReference type="EMBL" id="PED83684.1"/>
    </source>
</evidence>
<keyword evidence="1" id="KW-0472">Membrane</keyword>
<reference evidence="2 3" key="1">
    <citation type="submission" date="2017-09" db="EMBL/GenBank/DDBJ databases">
        <title>Large-scale bioinformatics analysis of Bacillus genomes uncovers conserved roles of natural products in bacterial physiology.</title>
        <authorList>
            <consortium name="Agbiome Team Llc"/>
            <person name="Bleich R.M."/>
            <person name="Grubbs K.J."/>
            <person name="Santa Maria K.C."/>
            <person name="Allen S.E."/>
            <person name="Farag S."/>
            <person name="Shank E.A."/>
            <person name="Bowers A."/>
        </authorList>
    </citation>
    <scope>NUCLEOTIDE SEQUENCE [LARGE SCALE GENOMIC DNA]</scope>
    <source>
        <strain evidence="2 3">AFS092012</strain>
    </source>
</reference>
<evidence type="ECO:0000313" key="3">
    <source>
        <dbReference type="Proteomes" id="UP000221020"/>
    </source>
</evidence>
<feature type="transmembrane region" description="Helical" evidence="1">
    <location>
        <begin position="71"/>
        <end position="92"/>
    </location>
</feature>
<organism evidence="2 3">
    <name type="scientific">Bacillus pseudomycoides</name>
    <dbReference type="NCBI Taxonomy" id="64104"/>
    <lineage>
        <taxon>Bacteria</taxon>
        <taxon>Bacillati</taxon>
        <taxon>Bacillota</taxon>
        <taxon>Bacilli</taxon>
        <taxon>Bacillales</taxon>
        <taxon>Bacillaceae</taxon>
        <taxon>Bacillus</taxon>
        <taxon>Bacillus cereus group</taxon>
    </lineage>
</organism>
<keyword evidence="1" id="KW-0812">Transmembrane</keyword>
<proteinExistence type="predicted"/>